<dbReference type="PANTHER" id="PTHR34386">
    <property type="entry name" value="GLUTAREDOXIN"/>
    <property type="match status" value="1"/>
</dbReference>
<proteinExistence type="predicted"/>
<dbReference type="EMBL" id="MHTL01000006">
    <property type="protein sequence ID" value="OHA60918.1"/>
    <property type="molecule type" value="Genomic_DNA"/>
</dbReference>
<dbReference type="GO" id="GO:0045454">
    <property type="term" value="P:cell redox homeostasis"/>
    <property type="evidence" value="ECO:0007669"/>
    <property type="project" value="TreeGrafter"/>
</dbReference>
<comment type="caution">
    <text evidence="2">The sequence shown here is derived from an EMBL/GenBank/DDBJ whole genome shotgun (WGS) entry which is preliminary data.</text>
</comment>
<dbReference type="Gene3D" id="3.40.30.10">
    <property type="entry name" value="Glutaredoxin"/>
    <property type="match status" value="1"/>
</dbReference>
<organism evidence="2 3">
    <name type="scientific">Candidatus Vogelbacteria bacterium RIFOXYD1_FULL_51_18</name>
    <dbReference type="NCBI Taxonomy" id="1802440"/>
    <lineage>
        <taxon>Bacteria</taxon>
        <taxon>Candidatus Vogeliibacteriota</taxon>
    </lineage>
</organism>
<evidence type="ECO:0000259" key="1">
    <source>
        <dbReference type="Pfam" id="PF00462"/>
    </source>
</evidence>
<protein>
    <submittedName>
        <fullName evidence="2">NrdH-redoxin</fullName>
    </submittedName>
</protein>
<dbReference type="GO" id="GO:0009055">
    <property type="term" value="F:electron transfer activity"/>
    <property type="evidence" value="ECO:0007669"/>
    <property type="project" value="TreeGrafter"/>
</dbReference>
<feature type="domain" description="Glutaredoxin" evidence="1">
    <location>
        <begin position="4"/>
        <end position="61"/>
    </location>
</feature>
<name>A0A1G2QKD5_9BACT</name>
<accession>A0A1G2QKD5</accession>
<reference evidence="2 3" key="1">
    <citation type="journal article" date="2016" name="Nat. Commun.">
        <title>Thousands of microbial genomes shed light on interconnected biogeochemical processes in an aquifer system.</title>
        <authorList>
            <person name="Anantharaman K."/>
            <person name="Brown C.T."/>
            <person name="Hug L.A."/>
            <person name="Sharon I."/>
            <person name="Castelle C.J."/>
            <person name="Probst A.J."/>
            <person name="Thomas B.C."/>
            <person name="Singh A."/>
            <person name="Wilkins M.J."/>
            <person name="Karaoz U."/>
            <person name="Brodie E.L."/>
            <person name="Williams K.H."/>
            <person name="Hubbard S.S."/>
            <person name="Banfield J.F."/>
        </authorList>
    </citation>
    <scope>NUCLEOTIDE SEQUENCE [LARGE SCALE GENOMIC DNA]</scope>
</reference>
<dbReference type="CDD" id="cd02976">
    <property type="entry name" value="NrdH"/>
    <property type="match status" value="1"/>
</dbReference>
<dbReference type="InterPro" id="IPR002109">
    <property type="entry name" value="Glutaredoxin"/>
</dbReference>
<dbReference type="AlphaFoldDB" id="A0A1G2QKD5"/>
<dbReference type="Proteomes" id="UP000177090">
    <property type="component" value="Unassembled WGS sequence"/>
</dbReference>
<evidence type="ECO:0000313" key="2">
    <source>
        <dbReference type="EMBL" id="OHA60918.1"/>
    </source>
</evidence>
<sequence length="78" mass="8790">MHTVEMYTTPTCHFCHAAKEYFTGKGLSFTEYDVQSNLEKRKEMIEKTGQLGVPVIVIDKVEVVIGFDQPTLARLLGV</sequence>
<dbReference type="PROSITE" id="PS51354">
    <property type="entry name" value="GLUTAREDOXIN_2"/>
    <property type="match status" value="1"/>
</dbReference>
<gene>
    <name evidence="2" type="ORF">A2569_00105</name>
</gene>
<evidence type="ECO:0000313" key="3">
    <source>
        <dbReference type="Proteomes" id="UP000177090"/>
    </source>
</evidence>
<dbReference type="STRING" id="1802440.A2569_00105"/>
<dbReference type="SUPFAM" id="SSF52833">
    <property type="entry name" value="Thioredoxin-like"/>
    <property type="match status" value="1"/>
</dbReference>
<dbReference type="Pfam" id="PF00462">
    <property type="entry name" value="Glutaredoxin"/>
    <property type="match status" value="1"/>
</dbReference>
<dbReference type="PANTHER" id="PTHR34386:SF1">
    <property type="entry name" value="GLUTAREDOXIN-LIKE PROTEIN NRDH"/>
    <property type="match status" value="1"/>
</dbReference>
<dbReference type="InterPro" id="IPR036249">
    <property type="entry name" value="Thioredoxin-like_sf"/>
</dbReference>
<dbReference type="InterPro" id="IPR051548">
    <property type="entry name" value="Grx-like_ET"/>
</dbReference>